<evidence type="ECO:0000259" key="4">
    <source>
        <dbReference type="PROSITE" id="PS51077"/>
    </source>
</evidence>
<dbReference type="Pfam" id="PF01614">
    <property type="entry name" value="IclR_C"/>
    <property type="match status" value="1"/>
</dbReference>
<dbReference type="InterPro" id="IPR036390">
    <property type="entry name" value="WH_DNA-bd_sf"/>
</dbReference>
<dbReference type="InterPro" id="IPR005471">
    <property type="entry name" value="Tscrpt_reg_IclR_N"/>
</dbReference>
<keyword evidence="7" id="KW-1185">Reference proteome</keyword>
<dbReference type="PANTHER" id="PTHR30136">
    <property type="entry name" value="HELIX-TURN-HELIX TRANSCRIPTIONAL REGULATOR, ICLR FAMILY"/>
    <property type="match status" value="1"/>
</dbReference>
<dbReference type="AlphaFoldDB" id="A0A974PXH7"/>
<protein>
    <submittedName>
        <fullName evidence="6">IclR family transcriptional regulator</fullName>
    </submittedName>
</protein>
<dbReference type="InterPro" id="IPR036388">
    <property type="entry name" value="WH-like_DNA-bd_sf"/>
</dbReference>
<dbReference type="PROSITE" id="PS51078">
    <property type="entry name" value="ICLR_ED"/>
    <property type="match status" value="1"/>
</dbReference>
<dbReference type="InterPro" id="IPR014757">
    <property type="entry name" value="Tscrpt_reg_IclR_C"/>
</dbReference>
<reference evidence="6" key="1">
    <citation type="submission" date="2020-11" db="EMBL/GenBank/DDBJ databases">
        <title>Azospira restricta DSM 18626 genome sequence.</title>
        <authorList>
            <person name="Moe W.M."/>
        </authorList>
    </citation>
    <scope>NUCLEOTIDE SEQUENCE</scope>
    <source>
        <strain evidence="6">DSM 18626</strain>
    </source>
</reference>
<organism evidence="6 7">
    <name type="scientific">Azospira restricta</name>
    <dbReference type="NCBI Taxonomy" id="404405"/>
    <lineage>
        <taxon>Bacteria</taxon>
        <taxon>Pseudomonadati</taxon>
        <taxon>Pseudomonadota</taxon>
        <taxon>Betaproteobacteria</taxon>
        <taxon>Rhodocyclales</taxon>
        <taxon>Rhodocyclaceae</taxon>
        <taxon>Azospira</taxon>
    </lineage>
</organism>
<dbReference type="PROSITE" id="PS51077">
    <property type="entry name" value="HTH_ICLR"/>
    <property type="match status" value="1"/>
</dbReference>
<dbReference type="Gene3D" id="1.10.10.10">
    <property type="entry name" value="Winged helix-like DNA-binding domain superfamily/Winged helix DNA-binding domain"/>
    <property type="match status" value="1"/>
</dbReference>
<evidence type="ECO:0000313" key="6">
    <source>
        <dbReference type="EMBL" id="QRJ63284.1"/>
    </source>
</evidence>
<proteinExistence type="predicted"/>
<dbReference type="Gene3D" id="3.30.450.40">
    <property type="match status" value="1"/>
</dbReference>
<evidence type="ECO:0000256" key="2">
    <source>
        <dbReference type="ARBA" id="ARBA00023125"/>
    </source>
</evidence>
<dbReference type="GO" id="GO:0003677">
    <property type="term" value="F:DNA binding"/>
    <property type="evidence" value="ECO:0007669"/>
    <property type="project" value="UniProtKB-KW"/>
</dbReference>
<evidence type="ECO:0000259" key="5">
    <source>
        <dbReference type="PROSITE" id="PS51078"/>
    </source>
</evidence>
<dbReference type="RefSeq" id="WP_203386812.1">
    <property type="nucleotide sequence ID" value="NZ_CP064781.1"/>
</dbReference>
<keyword evidence="2" id="KW-0238">DNA-binding</keyword>
<gene>
    <name evidence="6" type="ORF">IWH25_16285</name>
</gene>
<dbReference type="InterPro" id="IPR029016">
    <property type="entry name" value="GAF-like_dom_sf"/>
</dbReference>
<dbReference type="SUPFAM" id="SSF46785">
    <property type="entry name" value="Winged helix' DNA-binding domain"/>
    <property type="match status" value="1"/>
</dbReference>
<dbReference type="SUPFAM" id="SSF55781">
    <property type="entry name" value="GAF domain-like"/>
    <property type="match status" value="1"/>
</dbReference>
<dbReference type="PANTHER" id="PTHR30136:SF24">
    <property type="entry name" value="HTH-TYPE TRANSCRIPTIONAL REPRESSOR ALLR"/>
    <property type="match status" value="1"/>
</dbReference>
<evidence type="ECO:0000313" key="7">
    <source>
        <dbReference type="Proteomes" id="UP000663444"/>
    </source>
</evidence>
<dbReference type="InterPro" id="IPR050707">
    <property type="entry name" value="HTH_MetabolicPath_Reg"/>
</dbReference>
<dbReference type="Proteomes" id="UP000663444">
    <property type="component" value="Chromosome"/>
</dbReference>
<accession>A0A974PXH7</accession>
<dbReference type="KEGG" id="ares:IWH25_16285"/>
<dbReference type="EMBL" id="CP064781">
    <property type="protein sequence ID" value="QRJ63284.1"/>
    <property type="molecule type" value="Genomic_DNA"/>
</dbReference>
<dbReference type="GO" id="GO:0003700">
    <property type="term" value="F:DNA-binding transcription factor activity"/>
    <property type="evidence" value="ECO:0007669"/>
    <property type="project" value="TreeGrafter"/>
</dbReference>
<sequence length="261" mass="28299">MRSEAKDLPKAVVPSVLKAARLLDVLAASREPVTLADLASRLELAKSSTLSLCTSLTLSGLLRRFDDGTYHLGSHLVDLAHAYLARTDVTKEFDQALNALKVLDEEGAVLAIRDGTDVVYIACRNGTLPIGVSYRIGMRLPVSCTATGKALISTLADGEVRQLFRGRRLPRLTKNSCGSVGALLEQLHGVREQGFARDDEETHEGMYCVGVPIHDPDGGPVLAAVAVSMFKGRNSKQKQEQTVQTLKQLAQMLQNPLKLLR</sequence>
<evidence type="ECO:0000256" key="1">
    <source>
        <dbReference type="ARBA" id="ARBA00023015"/>
    </source>
</evidence>
<feature type="domain" description="HTH iclR-type" evidence="4">
    <location>
        <begin position="13"/>
        <end position="74"/>
    </location>
</feature>
<keyword evidence="3" id="KW-0804">Transcription</keyword>
<dbReference type="GO" id="GO:0045892">
    <property type="term" value="P:negative regulation of DNA-templated transcription"/>
    <property type="evidence" value="ECO:0007669"/>
    <property type="project" value="TreeGrafter"/>
</dbReference>
<feature type="domain" description="IclR-ED" evidence="5">
    <location>
        <begin position="75"/>
        <end position="259"/>
    </location>
</feature>
<dbReference type="Pfam" id="PF09339">
    <property type="entry name" value="HTH_IclR"/>
    <property type="match status" value="1"/>
</dbReference>
<evidence type="ECO:0000256" key="3">
    <source>
        <dbReference type="ARBA" id="ARBA00023163"/>
    </source>
</evidence>
<dbReference type="SMART" id="SM00346">
    <property type="entry name" value="HTH_ICLR"/>
    <property type="match status" value="1"/>
</dbReference>
<keyword evidence="1" id="KW-0805">Transcription regulation</keyword>
<name>A0A974PXH7_9RHOO</name>